<comment type="caution">
    <text evidence="1">The sequence shown here is derived from an EMBL/GenBank/DDBJ whole genome shotgun (WGS) entry which is preliminary data.</text>
</comment>
<dbReference type="Proteomes" id="UP000805193">
    <property type="component" value="Unassembled WGS sequence"/>
</dbReference>
<organism evidence="1 2">
    <name type="scientific">Ixodes persulcatus</name>
    <name type="common">Taiga tick</name>
    <dbReference type="NCBI Taxonomy" id="34615"/>
    <lineage>
        <taxon>Eukaryota</taxon>
        <taxon>Metazoa</taxon>
        <taxon>Ecdysozoa</taxon>
        <taxon>Arthropoda</taxon>
        <taxon>Chelicerata</taxon>
        <taxon>Arachnida</taxon>
        <taxon>Acari</taxon>
        <taxon>Parasitiformes</taxon>
        <taxon>Ixodida</taxon>
        <taxon>Ixodoidea</taxon>
        <taxon>Ixodidae</taxon>
        <taxon>Ixodinae</taxon>
        <taxon>Ixodes</taxon>
    </lineage>
</organism>
<dbReference type="EMBL" id="JABSTQ010010662">
    <property type="protein sequence ID" value="KAG0419105.1"/>
    <property type="molecule type" value="Genomic_DNA"/>
</dbReference>
<keyword evidence="2" id="KW-1185">Reference proteome</keyword>
<gene>
    <name evidence="1" type="ORF">HPB47_004366</name>
</gene>
<evidence type="ECO:0000313" key="2">
    <source>
        <dbReference type="Proteomes" id="UP000805193"/>
    </source>
</evidence>
<feature type="non-terminal residue" evidence="1">
    <location>
        <position position="565"/>
    </location>
</feature>
<proteinExistence type="predicted"/>
<evidence type="ECO:0000313" key="1">
    <source>
        <dbReference type="EMBL" id="KAG0419105.1"/>
    </source>
</evidence>
<protein>
    <submittedName>
        <fullName evidence="1">Uncharacterized protein</fullName>
    </submittedName>
</protein>
<reference evidence="1 2" key="1">
    <citation type="journal article" date="2020" name="Cell">
        <title>Large-Scale Comparative Analyses of Tick Genomes Elucidate Their Genetic Diversity and Vector Capacities.</title>
        <authorList>
            <consortium name="Tick Genome and Microbiome Consortium (TIGMIC)"/>
            <person name="Jia N."/>
            <person name="Wang J."/>
            <person name="Shi W."/>
            <person name="Du L."/>
            <person name="Sun Y."/>
            <person name="Zhan W."/>
            <person name="Jiang J.F."/>
            <person name="Wang Q."/>
            <person name="Zhang B."/>
            <person name="Ji P."/>
            <person name="Bell-Sakyi L."/>
            <person name="Cui X.M."/>
            <person name="Yuan T.T."/>
            <person name="Jiang B.G."/>
            <person name="Yang W.F."/>
            <person name="Lam T.T."/>
            <person name="Chang Q.C."/>
            <person name="Ding S.J."/>
            <person name="Wang X.J."/>
            <person name="Zhu J.G."/>
            <person name="Ruan X.D."/>
            <person name="Zhao L."/>
            <person name="Wei J.T."/>
            <person name="Ye R.Z."/>
            <person name="Que T.C."/>
            <person name="Du C.H."/>
            <person name="Zhou Y.H."/>
            <person name="Cheng J.X."/>
            <person name="Dai P.F."/>
            <person name="Guo W.B."/>
            <person name="Han X.H."/>
            <person name="Huang E.J."/>
            <person name="Li L.F."/>
            <person name="Wei W."/>
            <person name="Gao Y.C."/>
            <person name="Liu J.Z."/>
            <person name="Shao H.Z."/>
            <person name="Wang X."/>
            <person name="Wang C.C."/>
            <person name="Yang T.C."/>
            <person name="Huo Q.B."/>
            <person name="Li W."/>
            <person name="Chen H.Y."/>
            <person name="Chen S.E."/>
            <person name="Zhou L.G."/>
            <person name="Ni X.B."/>
            <person name="Tian J.H."/>
            <person name="Sheng Y."/>
            <person name="Liu T."/>
            <person name="Pan Y.S."/>
            <person name="Xia L.Y."/>
            <person name="Li J."/>
            <person name="Zhao F."/>
            <person name="Cao W.C."/>
        </authorList>
    </citation>
    <scope>NUCLEOTIDE SEQUENCE [LARGE SCALE GENOMIC DNA]</scope>
    <source>
        <strain evidence="1">Iper-2018</strain>
    </source>
</reference>
<name>A0AC60PGV8_IXOPE</name>
<accession>A0AC60PGV8</accession>
<sequence length="565" mass="63296">MFASKFRLALLQLAVTTNKTKNLERASKLIREAASAGAQILCLPEFFNFPFNVKHFPKYAEPIPGRFSELLSRCAEEHRVYLVGGTVSESDNGRLYNTCLVYGPDGAMLAKYRKVHQFDVDIPGKMTVRESDYYAAGDRLITFDTPFCKVGFGICYDLRFAPQAEIYAKLGCKLLVYPGSFNLATGPLHWKLLQRARAVDNHVYVASTSLARDEAACYVTWGYSMFMDPSGKVVQSAGVGEELVIVEVDLDFMDSVRDEIPVTKQKRDDLYKVVSCKAREPQNQAFVLSTSITMSASKFRLALIQLAVTTNKTKNLERASKLIREAASAGAQILCLPEFFNFPFNVKHFQKYAEPIPGRSSEMLSRCAEEHRVYLVGGTVSESDNGRLYNTCLVYGPDGAMLAKYRKVHQFDVDIPGKMTVRESDYYAAGDRLITFDTHFCKVCVGICYDLRFAPQAEIYAKLGCKLLVYPGSFNLATGPLHWKLLQRARAVDNQVYVASTSLARDEAAWYVTWGYSMFVDPSGRVVKSAGVGEELVVAEVDLGYLDSVRDEIPVTKQRRDDLYK</sequence>